<dbReference type="GO" id="GO:0006355">
    <property type="term" value="P:regulation of DNA-templated transcription"/>
    <property type="evidence" value="ECO:0007669"/>
    <property type="project" value="TreeGrafter"/>
</dbReference>
<dbReference type="AlphaFoldDB" id="A0A371J3G5"/>
<dbReference type="Pfam" id="PF03466">
    <property type="entry name" value="LysR_substrate"/>
    <property type="match status" value="1"/>
</dbReference>
<dbReference type="RefSeq" id="WP_116041428.1">
    <property type="nucleotide sequence ID" value="NZ_NOJY02000014.1"/>
</dbReference>
<dbReference type="Gene3D" id="3.40.190.290">
    <property type="match status" value="1"/>
</dbReference>
<feature type="domain" description="LysR substrate-binding" evidence="4">
    <location>
        <begin position="36"/>
        <end position="234"/>
    </location>
</feature>
<proteinExistence type="inferred from homology"/>
<dbReference type="PANTHER" id="PTHR30126">
    <property type="entry name" value="HTH-TYPE TRANSCRIPTIONAL REGULATOR"/>
    <property type="match status" value="1"/>
</dbReference>
<evidence type="ECO:0000256" key="1">
    <source>
        <dbReference type="ARBA" id="ARBA00009437"/>
    </source>
</evidence>
<dbReference type="GO" id="GO:0000976">
    <property type="term" value="F:transcription cis-regulatory region binding"/>
    <property type="evidence" value="ECO:0007669"/>
    <property type="project" value="TreeGrafter"/>
</dbReference>
<sequence length="235" mass="26628">LYITEDGKLLLSYARYIIDSFEKMEGALSDASSKLQIRIGASVSLGTVLLIDLINQLEEEVPGIDVRITIDNTSTIEQMVCNSELDLAIVEGLVKSNEIIKLPISDDELVIVVGRSHPFWNEEKIYLAQIENQVLISREQGSADRNQFEQFLSDHNININKKWYCTNTEAIKNIVSSGKGIAILSKLLIEKEIQENTLKALPIEDIKIVRKNKLIYHKNKHISSQMEKFIDICLN</sequence>
<accession>A0A371J3G5</accession>
<gene>
    <name evidence="5" type="ORF">CHL78_009700</name>
</gene>
<dbReference type="InterPro" id="IPR005119">
    <property type="entry name" value="LysR_subst-bd"/>
</dbReference>
<reference evidence="5 6" key="1">
    <citation type="journal article" date="2017" name="Genome Announc.">
        <title>Draft Genome Sequence of Romboutsia weinsteinii sp. nov. Strain CCRI-19649(T) Isolated from Surface Water.</title>
        <authorList>
            <person name="Maheux A.F."/>
            <person name="Boudreau D.K."/>
            <person name="Berube E."/>
            <person name="Boissinot M."/>
            <person name="Cantin P."/>
            <person name="Raymond F."/>
            <person name="Corbeil J."/>
            <person name="Omar R.F."/>
            <person name="Bergeron M.G."/>
        </authorList>
    </citation>
    <scope>NUCLEOTIDE SEQUENCE [LARGE SCALE GENOMIC DNA]</scope>
    <source>
        <strain evidence="5 6">CCRI-19649</strain>
    </source>
</reference>
<evidence type="ECO:0000313" key="6">
    <source>
        <dbReference type="Proteomes" id="UP000215694"/>
    </source>
</evidence>
<dbReference type="EMBL" id="NOJY02000014">
    <property type="protein sequence ID" value="RDY27253.1"/>
    <property type="molecule type" value="Genomic_DNA"/>
</dbReference>
<dbReference type="PANTHER" id="PTHR30126:SF39">
    <property type="entry name" value="HTH-TYPE TRANSCRIPTIONAL REGULATOR CYSL"/>
    <property type="match status" value="1"/>
</dbReference>
<dbReference type="OrthoDB" id="9785745at2"/>
<evidence type="ECO:0000313" key="5">
    <source>
        <dbReference type="EMBL" id="RDY27253.1"/>
    </source>
</evidence>
<dbReference type="SUPFAM" id="SSF53850">
    <property type="entry name" value="Periplasmic binding protein-like II"/>
    <property type="match status" value="1"/>
</dbReference>
<evidence type="ECO:0000256" key="2">
    <source>
        <dbReference type="ARBA" id="ARBA00023015"/>
    </source>
</evidence>
<comment type="similarity">
    <text evidence="1">Belongs to the LysR transcriptional regulatory family.</text>
</comment>
<keyword evidence="2" id="KW-0805">Transcription regulation</keyword>
<protein>
    <submittedName>
        <fullName evidence="5">LysR family transcriptional regulator</fullName>
    </submittedName>
</protein>
<evidence type="ECO:0000256" key="3">
    <source>
        <dbReference type="ARBA" id="ARBA00023163"/>
    </source>
</evidence>
<keyword evidence="3" id="KW-0804">Transcription</keyword>
<evidence type="ECO:0000259" key="4">
    <source>
        <dbReference type="Pfam" id="PF03466"/>
    </source>
</evidence>
<feature type="non-terminal residue" evidence="5">
    <location>
        <position position="1"/>
    </location>
</feature>
<organism evidence="5 6">
    <name type="scientific">Romboutsia weinsteinii</name>
    <dbReference type="NCBI Taxonomy" id="2020949"/>
    <lineage>
        <taxon>Bacteria</taxon>
        <taxon>Bacillati</taxon>
        <taxon>Bacillota</taxon>
        <taxon>Clostridia</taxon>
        <taxon>Peptostreptococcales</taxon>
        <taxon>Peptostreptococcaceae</taxon>
        <taxon>Romboutsia</taxon>
    </lineage>
</organism>
<dbReference type="Proteomes" id="UP000215694">
    <property type="component" value="Unassembled WGS sequence"/>
</dbReference>
<name>A0A371J3G5_9FIRM</name>
<keyword evidence="6" id="KW-1185">Reference proteome</keyword>
<comment type="caution">
    <text evidence="5">The sequence shown here is derived from an EMBL/GenBank/DDBJ whole genome shotgun (WGS) entry which is preliminary data.</text>
</comment>